<gene>
    <name evidence="3" type="ORF">AXX13_A0140</name>
</gene>
<dbReference type="Proteomes" id="UP000078430">
    <property type="component" value="Plasmid megaplasmid"/>
</dbReference>
<name>A0ABM6AR14_BORHE</name>
<keyword evidence="2" id="KW-0812">Transmembrane</keyword>
<dbReference type="PROSITE" id="PS51257">
    <property type="entry name" value="PROKAR_LIPOPROTEIN"/>
    <property type="match status" value="1"/>
</dbReference>
<dbReference type="EMBL" id="CP014350">
    <property type="protein sequence ID" value="ANA43672.1"/>
    <property type="molecule type" value="Genomic_DNA"/>
</dbReference>
<dbReference type="Gene3D" id="1.10.3160.10">
    <property type="entry name" value="Bbcrasp-1"/>
    <property type="match status" value="1"/>
</dbReference>
<dbReference type="Pfam" id="PF05714">
    <property type="entry name" value="PFam54_60"/>
    <property type="match status" value="1"/>
</dbReference>
<keyword evidence="3" id="KW-0614">Plasmid</keyword>
<geneLocation type="plasmid" evidence="3 4">
    <name>megaplasmid</name>
</geneLocation>
<evidence type="ECO:0000313" key="4">
    <source>
        <dbReference type="Proteomes" id="UP000078430"/>
    </source>
</evidence>
<evidence type="ECO:0000256" key="1">
    <source>
        <dbReference type="SAM" id="Coils"/>
    </source>
</evidence>
<feature type="coiled-coil region" evidence="1">
    <location>
        <begin position="223"/>
        <end position="261"/>
    </location>
</feature>
<keyword evidence="4" id="KW-1185">Reference proteome</keyword>
<keyword evidence="3" id="KW-0449">Lipoprotein</keyword>
<keyword evidence="2" id="KW-0472">Membrane</keyword>
<protein>
    <submittedName>
        <fullName evidence="3">Lipoprotein</fullName>
    </submittedName>
</protein>
<keyword evidence="2" id="KW-1133">Transmembrane helix</keyword>
<evidence type="ECO:0000313" key="3">
    <source>
        <dbReference type="EMBL" id="ANA43672.1"/>
    </source>
</evidence>
<organism evidence="3 4">
    <name type="scientific">Borrelia hermsii HS1</name>
    <dbReference type="NCBI Taxonomy" id="1867252"/>
    <lineage>
        <taxon>Bacteria</taxon>
        <taxon>Pseudomonadati</taxon>
        <taxon>Spirochaetota</taxon>
        <taxon>Spirochaetia</taxon>
        <taxon>Spirochaetales</taxon>
        <taxon>Borreliaceae</taxon>
        <taxon>Borrelia</taxon>
    </lineage>
</organism>
<reference evidence="3 4" key="2">
    <citation type="journal article" date="2016" name="Genome Announc.">
        <title>Chromosome and Plasmids of the Tick-Borne Relapsing Fever Agent Borrelia hermsii.</title>
        <authorList>
            <person name="Barbour A.G."/>
        </authorList>
    </citation>
    <scope>NUCLEOTIDE SEQUENCE [LARGE SCALE GENOMIC DNA]</scope>
    <source>
        <strain evidence="3 4">HS1</strain>
    </source>
</reference>
<dbReference type="InterPro" id="IPR008421">
    <property type="entry name" value="Borrelia_lipoprotein_PFam54/60"/>
</dbReference>
<feature type="transmembrane region" description="Helical" evidence="2">
    <location>
        <begin position="6"/>
        <end position="26"/>
    </location>
</feature>
<accession>A0ABM6AR14</accession>
<evidence type="ECO:0000256" key="2">
    <source>
        <dbReference type="SAM" id="Phobius"/>
    </source>
</evidence>
<dbReference type="RefSeq" id="WP_020732368.1">
    <property type="nucleotide sequence ID" value="NZ_CP014350.1"/>
</dbReference>
<sequence>MKHKHIFWVPSITFIIIFILPLLTLISCNAEPGKKEGSPQSPTENAAIQALKAKLKQHKREFITAKLKLRVPKYEKMLNDHINYAWIEDGDVQHRWKNYGPGGDQYGMAQRNQAAFHVTTSPYNRNLSYSNPTAKDARSKIYLAFEYNETLIRAFGRVLNALALFTIPFDLASKSIPNPNKYNKLVQEIADKTGEYACNYFEIAFGELLKKQNNINSLSYDMLQELDQKFDKLIAEREMHIKDAETILNDFKADKDQIQNDTAKLKDYLIKHKTKFNNSFEVVKTLAREIKNILDTI</sequence>
<reference evidence="3 4" key="1">
    <citation type="journal article" date="2013" name="J. Bacteriol.">
        <title>Large linear plasmids of Borrelia species that cause relapsing fever.</title>
        <authorList>
            <person name="Miller S.C."/>
            <person name="Porcella S.F."/>
            <person name="Raffel S.J."/>
            <person name="Schwan T.G."/>
            <person name="Barbour A.G."/>
        </authorList>
    </citation>
    <scope>NUCLEOTIDE SEQUENCE [LARGE SCALE GENOMIC DNA]</scope>
    <source>
        <strain evidence="3 4">HS1</strain>
    </source>
</reference>
<keyword evidence="1" id="KW-0175">Coiled coil</keyword>
<proteinExistence type="predicted"/>